<sequence length="88" mass="9623">MYWEVWIVGLAVLGALVFVWAMHGIGEDWRGERDLPPFVLPYVEGTGSVEVPRPRRRGGVHRCGRGRHRCGSGLGLRAPVVDAAMGNG</sequence>
<keyword evidence="1" id="KW-0812">Transmembrane</keyword>
<evidence type="ECO:0000313" key="3">
    <source>
        <dbReference type="Proteomes" id="UP000255467"/>
    </source>
</evidence>
<dbReference type="RefSeq" id="WP_157533563.1">
    <property type="nucleotide sequence ID" value="NZ_UGRY01000002.1"/>
</dbReference>
<proteinExistence type="predicted"/>
<gene>
    <name evidence="2" type="ORF">NCTC1934_01864</name>
</gene>
<accession>A0A378YEP2</accession>
<protein>
    <submittedName>
        <fullName evidence="2">Uncharacterized protein</fullName>
    </submittedName>
</protein>
<dbReference type="STRING" id="1406858.GCA_000710895_02746"/>
<feature type="transmembrane region" description="Helical" evidence="1">
    <location>
        <begin position="6"/>
        <end position="25"/>
    </location>
</feature>
<dbReference type="AlphaFoldDB" id="A0A378YEP2"/>
<keyword evidence="3" id="KW-1185">Reference proteome</keyword>
<evidence type="ECO:0000256" key="1">
    <source>
        <dbReference type="SAM" id="Phobius"/>
    </source>
</evidence>
<dbReference type="EMBL" id="UGRY01000002">
    <property type="protein sequence ID" value="SUA75010.1"/>
    <property type="molecule type" value="Genomic_DNA"/>
</dbReference>
<keyword evidence="1" id="KW-0472">Membrane</keyword>
<organism evidence="2 3">
    <name type="scientific">Nocardia otitidiscaviarum</name>
    <dbReference type="NCBI Taxonomy" id="1823"/>
    <lineage>
        <taxon>Bacteria</taxon>
        <taxon>Bacillati</taxon>
        <taxon>Actinomycetota</taxon>
        <taxon>Actinomycetes</taxon>
        <taxon>Mycobacteriales</taxon>
        <taxon>Nocardiaceae</taxon>
        <taxon>Nocardia</taxon>
    </lineage>
</organism>
<dbReference type="Proteomes" id="UP000255467">
    <property type="component" value="Unassembled WGS sequence"/>
</dbReference>
<keyword evidence="1" id="KW-1133">Transmembrane helix</keyword>
<name>A0A378YEP2_9NOCA</name>
<reference evidence="2 3" key="1">
    <citation type="submission" date="2018-06" db="EMBL/GenBank/DDBJ databases">
        <authorList>
            <consortium name="Pathogen Informatics"/>
            <person name="Doyle S."/>
        </authorList>
    </citation>
    <scope>NUCLEOTIDE SEQUENCE [LARGE SCALE GENOMIC DNA]</scope>
    <source>
        <strain evidence="2 3">NCTC1934</strain>
    </source>
</reference>
<evidence type="ECO:0000313" key="2">
    <source>
        <dbReference type="EMBL" id="SUA75010.1"/>
    </source>
</evidence>